<evidence type="ECO:0000256" key="1">
    <source>
        <dbReference type="ARBA" id="ARBA00022491"/>
    </source>
</evidence>
<reference evidence="6 7" key="1">
    <citation type="submission" date="2017-01" db="EMBL/GenBank/DDBJ databases">
        <title>Genome analysis of Paenibacillus selenitrireducens ES3-24.</title>
        <authorList>
            <person name="Xu D."/>
            <person name="Yao R."/>
            <person name="Zheng S."/>
        </authorList>
    </citation>
    <scope>NUCLEOTIDE SEQUENCE [LARGE SCALE GENOMIC DNA]</scope>
    <source>
        <strain evidence="6 7">ES3-24</strain>
    </source>
</reference>
<dbReference type="OrthoDB" id="9773308at2"/>
<evidence type="ECO:0000313" key="6">
    <source>
        <dbReference type="EMBL" id="OPA78791.1"/>
    </source>
</evidence>
<dbReference type="GO" id="GO:0003700">
    <property type="term" value="F:DNA-binding transcription factor activity"/>
    <property type="evidence" value="ECO:0007669"/>
    <property type="project" value="InterPro"/>
</dbReference>
<dbReference type="EMBL" id="MSZX01000004">
    <property type="protein sequence ID" value="OPA78791.1"/>
    <property type="molecule type" value="Genomic_DNA"/>
</dbReference>
<dbReference type="GO" id="GO:0003677">
    <property type="term" value="F:DNA binding"/>
    <property type="evidence" value="ECO:0007669"/>
    <property type="project" value="UniProtKB-KW"/>
</dbReference>
<proteinExistence type="predicted"/>
<dbReference type="Pfam" id="PF00376">
    <property type="entry name" value="MerR"/>
    <property type="match status" value="1"/>
</dbReference>
<dbReference type="AlphaFoldDB" id="A0A1T2XFX7"/>
<organism evidence="6 7">
    <name type="scientific">Paenibacillus selenitireducens</name>
    <dbReference type="NCBI Taxonomy" id="1324314"/>
    <lineage>
        <taxon>Bacteria</taxon>
        <taxon>Bacillati</taxon>
        <taxon>Bacillota</taxon>
        <taxon>Bacilli</taxon>
        <taxon>Bacillales</taxon>
        <taxon>Paenibacillaceae</taxon>
        <taxon>Paenibacillus</taxon>
    </lineage>
</organism>
<evidence type="ECO:0000313" key="7">
    <source>
        <dbReference type="Proteomes" id="UP000190188"/>
    </source>
</evidence>
<dbReference type="Gene3D" id="1.10.1660.10">
    <property type="match status" value="1"/>
</dbReference>
<evidence type="ECO:0000256" key="2">
    <source>
        <dbReference type="ARBA" id="ARBA00023015"/>
    </source>
</evidence>
<dbReference type="Proteomes" id="UP000190188">
    <property type="component" value="Unassembled WGS sequence"/>
</dbReference>
<dbReference type="STRING" id="1324314.BVG16_12850"/>
<evidence type="ECO:0000256" key="3">
    <source>
        <dbReference type="ARBA" id="ARBA00023125"/>
    </source>
</evidence>
<keyword evidence="4" id="KW-0804">Transcription</keyword>
<dbReference type="PANTHER" id="PTHR30204">
    <property type="entry name" value="REDOX-CYCLING DRUG-SENSING TRANSCRIPTIONAL ACTIVATOR SOXR"/>
    <property type="match status" value="1"/>
</dbReference>
<keyword evidence="1" id="KW-0678">Repressor</keyword>
<dbReference type="InterPro" id="IPR000551">
    <property type="entry name" value="MerR-type_HTH_dom"/>
</dbReference>
<dbReference type="PROSITE" id="PS50937">
    <property type="entry name" value="HTH_MERR_2"/>
    <property type="match status" value="1"/>
</dbReference>
<protein>
    <submittedName>
        <fullName evidence="6">MerR family transcriptional regulator</fullName>
    </submittedName>
</protein>
<dbReference type="SUPFAM" id="SSF46955">
    <property type="entry name" value="Putative DNA-binding domain"/>
    <property type="match status" value="1"/>
</dbReference>
<name>A0A1T2XFX7_9BACL</name>
<keyword evidence="2" id="KW-0805">Transcription regulation</keyword>
<keyword evidence="3" id="KW-0238">DNA-binding</keyword>
<dbReference type="InterPro" id="IPR009061">
    <property type="entry name" value="DNA-bd_dom_put_sf"/>
</dbReference>
<dbReference type="SMART" id="SM00422">
    <property type="entry name" value="HTH_MERR"/>
    <property type="match status" value="1"/>
</dbReference>
<accession>A0A1T2XFX7</accession>
<comment type="caution">
    <text evidence="6">The sequence shown here is derived from an EMBL/GenBank/DDBJ whole genome shotgun (WGS) entry which is preliminary data.</text>
</comment>
<dbReference type="PANTHER" id="PTHR30204:SF69">
    <property type="entry name" value="MERR-FAMILY TRANSCRIPTIONAL REGULATOR"/>
    <property type="match status" value="1"/>
</dbReference>
<evidence type="ECO:0000256" key="4">
    <source>
        <dbReference type="ARBA" id="ARBA00023163"/>
    </source>
</evidence>
<sequence>MIKLTFTIGEVSKLLDIPIDTLRYYDKIGLLPPLKRDENKYRYYDLEQFDSLITIRMLRAMDVPIEQIQRLLADHNLKEIRSLLSSKQKDIERQLIYLTQLSKKLVALNEQFQRFEDSDTIELVKRSSSWVLLTDSIMESGDKRLGSKVQQQFRSINANKEWLAICHIISVVSMEHVIAGQYHTYLNNGILSTFPMEGEAGGFQRLEPCLCARKYAVIDKERYSELDHHYEKMKAFIHRCGLQIAGDSLEINLYNQYNKHYIEIYIPVAEQEGEGDGS</sequence>
<keyword evidence="7" id="KW-1185">Reference proteome</keyword>
<gene>
    <name evidence="6" type="ORF">BVG16_12850</name>
</gene>
<feature type="domain" description="HTH merR-type" evidence="5">
    <location>
        <begin position="5"/>
        <end position="74"/>
    </location>
</feature>
<evidence type="ECO:0000259" key="5">
    <source>
        <dbReference type="PROSITE" id="PS50937"/>
    </source>
</evidence>
<dbReference type="InterPro" id="IPR047057">
    <property type="entry name" value="MerR_fam"/>
</dbReference>